<evidence type="ECO:0008006" key="2">
    <source>
        <dbReference type="Google" id="ProtNLM"/>
    </source>
</evidence>
<dbReference type="InterPro" id="IPR012872">
    <property type="entry name" value="DUF1670"/>
</dbReference>
<accession>A0A0F9H3B9</accession>
<proteinExistence type="predicted"/>
<name>A0A0F9H3B9_9ZZZZ</name>
<evidence type="ECO:0000313" key="1">
    <source>
        <dbReference type="EMBL" id="KKL97456.1"/>
    </source>
</evidence>
<reference evidence="1" key="1">
    <citation type="journal article" date="2015" name="Nature">
        <title>Complex archaea that bridge the gap between prokaryotes and eukaryotes.</title>
        <authorList>
            <person name="Spang A."/>
            <person name="Saw J.H."/>
            <person name="Jorgensen S.L."/>
            <person name="Zaremba-Niedzwiedzka K."/>
            <person name="Martijn J."/>
            <person name="Lind A.E."/>
            <person name="van Eijk R."/>
            <person name="Schleper C."/>
            <person name="Guy L."/>
            <person name="Ettema T.J."/>
        </authorList>
    </citation>
    <scope>NUCLEOTIDE SEQUENCE</scope>
</reference>
<protein>
    <recommendedName>
        <fullName evidence="2">DUF1670 domain-containing protein</fullName>
    </recommendedName>
</protein>
<sequence>MVKTYHDRSEESTKRLELRSTAHSLTRIISEGTNCSPFEASIITEKAQEVFRIGDYHEKESLQPGQIIWQAISEDEPPGKPLNECKFKRIRLTIVSIDEDIEVLKQYGHSAKRGQQILRITREALDQRALLTQEDLAILLDCDVKTIRTDIKRYQQKHDVIIPTRGNKKDIGPGLTHRERAVEFFIQGKDTVTIARDMNHSLKAIERYTQAFCRVVYCQAQLRDTLKTALVVGVSVVAVNRYLGLKDKYWNNPEYSERLSEIEKVGSQFWEYQDSKKKPGQSKRRQR</sequence>
<comment type="caution">
    <text evidence="1">The sequence shown here is derived from an EMBL/GenBank/DDBJ whole genome shotgun (WGS) entry which is preliminary data.</text>
</comment>
<organism evidence="1">
    <name type="scientific">marine sediment metagenome</name>
    <dbReference type="NCBI Taxonomy" id="412755"/>
    <lineage>
        <taxon>unclassified sequences</taxon>
        <taxon>metagenomes</taxon>
        <taxon>ecological metagenomes</taxon>
    </lineage>
</organism>
<gene>
    <name evidence="1" type="ORF">LCGC14_1834290</name>
</gene>
<dbReference type="AlphaFoldDB" id="A0A0F9H3B9"/>
<dbReference type="EMBL" id="LAZR01018164">
    <property type="protein sequence ID" value="KKL97456.1"/>
    <property type="molecule type" value="Genomic_DNA"/>
</dbReference>
<dbReference type="Pfam" id="PF07900">
    <property type="entry name" value="DUF1670"/>
    <property type="match status" value="1"/>
</dbReference>